<protein>
    <submittedName>
        <fullName evidence="2">Uncharacterized protein</fullName>
    </submittedName>
</protein>
<accession>A0A2N1JGD6</accession>
<dbReference type="AlphaFoldDB" id="A0A2N1JGD6"/>
<feature type="region of interest" description="Disordered" evidence="1">
    <location>
        <begin position="170"/>
        <end position="222"/>
    </location>
</feature>
<feature type="compositionally biased region" description="Basic residues" evidence="1">
    <location>
        <begin position="9"/>
        <end position="19"/>
    </location>
</feature>
<reference evidence="2 3" key="1">
    <citation type="submission" date="2017-10" db="EMBL/GenBank/DDBJ databases">
        <title>A novel species of cold-tolerant Malassezia isolated from bats.</title>
        <authorList>
            <person name="Lorch J.M."/>
            <person name="Palmer J.M."/>
            <person name="Vanderwolf K.J."/>
            <person name="Schmidt K.Z."/>
            <person name="Verant M.L."/>
            <person name="Weller T.J."/>
            <person name="Blehert D.S."/>
        </authorList>
    </citation>
    <scope>NUCLEOTIDE SEQUENCE [LARGE SCALE GENOMIC DNA]</scope>
    <source>
        <strain evidence="2 3">NWHC:44797-103</strain>
    </source>
</reference>
<feature type="region of interest" description="Disordered" evidence="1">
    <location>
        <begin position="1"/>
        <end position="111"/>
    </location>
</feature>
<evidence type="ECO:0000256" key="1">
    <source>
        <dbReference type="SAM" id="MobiDB-lite"/>
    </source>
</evidence>
<gene>
    <name evidence="2" type="ORF">MVES_000716</name>
</gene>
<dbReference type="Proteomes" id="UP000232875">
    <property type="component" value="Unassembled WGS sequence"/>
</dbReference>
<feature type="compositionally biased region" description="Basic and acidic residues" evidence="1">
    <location>
        <begin position="24"/>
        <end position="36"/>
    </location>
</feature>
<organism evidence="2 3">
    <name type="scientific">Malassezia vespertilionis</name>
    <dbReference type="NCBI Taxonomy" id="2020962"/>
    <lineage>
        <taxon>Eukaryota</taxon>
        <taxon>Fungi</taxon>
        <taxon>Dikarya</taxon>
        <taxon>Basidiomycota</taxon>
        <taxon>Ustilaginomycotina</taxon>
        <taxon>Malasseziomycetes</taxon>
        <taxon>Malasseziales</taxon>
        <taxon>Malasseziaceae</taxon>
        <taxon>Malassezia</taxon>
    </lineage>
</organism>
<dbReference type="EMBL" id="KZ454987">
    <property type="protein sequence ID" value="PKI85617.1"/>
    <property type="molecule type" value="Genomic_DNA"/>
</dbReference>
<evidence type="ECO:0000313" key="2">
    <source>
        <dbReference type="EMBL" id="PKI85617.1"/>
    </source>
</evidence>
<evidence type="ECO:0000313" key="3">
    <source>
        <dbReference type="Proteomes" id="UP000232875"/>
    </source>
</evidence>
<keyword evidence="3" id="KW-1185">Reference proteome</keyword>
<name>A0A2N1JGD6_9BASI</name>
<feature type="region of interest" description="Disordered" evidence="1">
    <location>
        <begin position="238"/>
        <end position="258"/>
    </location>
</feature>
<feature type="compositionally biased region" description="Acidic residues" evidence="1">
    <location>
        <begin position="97"/>
        <end position="110"/>
    </location>
</feature>
<proteinExistence type="predicted"/>
<sequence length="269" mass="30586">MTIQDRFKARASRKYKAKHGLPLGKKEKEGEHNAKIEDDDGEEQDLSDNDADKPNDAHLFVARRPVTRAERNLAQKKEDAKYHRRKEATNTWRYDVPESDEEDKESEPEVDLSAIHHQVAALALQGKPQFASGADSDEEVEKTLTILPEPDFAAMRAEKEEDDAKRALKMRLDGSQTQPRRSAALWRRDAGAVPRTQHKRHMHEAPNESRVSIPEATSPTSALPDIDEFLASLNEPNEAYEREKKSHAHIPSPHKQEYSIQTYLDDLLG</sequence>
<feature type="compositionally biased region" description="Basic and acidic residues" evidence="1">
    <location>
        <begin position="67"/>
        <end position="81"/>
    </location>
</feature>
<feature type="compositionally biased region" description="Acidic residues" evidence="1">
    <location>
        <begin position="37"/>
        <end position="49"/>
    </location>
</feature>